<name>A0A699IEN2_TANCI</name>
<gene>
    <name evidence="1" type="ORF">Tci_512868</name>
</gene>
<accession>A0A699IEN2</accession>
<sequence>MTKKMMFYSIWLLEISSSQNSSFHFIIVFKGVRLHIYIIDKWNKDLDASNHVPPVLFEPISTARTSANESYNPRQLELPQGNWNCP</sequence>
<organism evidence="1">
    <name type="scientific">Tanacetum cinerariifolium</name>
    <name type="common">Dalmatian daisy</name>
    <name type="synonym">Chrysanthemum cinerariifolium</name>
    <dbReference type="NCBI Taxonomy" id="118510"/>
    <lineage>
        <taxon>Eukaryota</taxon>
        <taxon>Viridiplantae</taxon>
        <taxon>Streptophyta</taxon>
        <taxon>Embryophyta</taxon>
        <taxon>Tracheophyta</taxon>
        <taxon>Spermatophyta</taxon>
        <taxon>Magnoliopsida</taxon>
        <taxon>eudicotyledons</taxon>
        <taxon>Gunneridae</taxon>
        <taxon>Pentapetalae</taxon>
        <taxon>asterids</taxon>
        <taxon>campanulids</taxon>
        <taxon>Asterales</taxon>
        <taxon>Asteraceae</taxon>
        <taxon>Asteroideae</taxon>
        <taxon>Anthemideae</taxon>
        <taxon>Anthemidinae</taxon>
        <taxon>Tanacetum</taxon>
    </lineage>
</organism>
<protein>
    <submittedName>
        <fullName evidence="1">Uncharacterized protein</fullName>
    </submittedName>
</protein>
<dbReference type="EMBL" id="BKCJ010275399">
    <property type="protein sequence ID" value="GEZ40895.1"/>
    <property type="molecule type" value="Genomic_DNA"/>
</dbReference>
<comment type="caution">
    <text evidence="1">The sequence shown here is derived from an EMBL/GenBank/DDBJ whole genome shotgun (WGS) entry which is preliminary data.</text>
</comment>
<proteinExistence type="predicted"/>
<reference evidence="1" key="1">
    <citation type="journal article" date="2019" name="Sci. Rep.">
        <title>Draft genome of Tanacetum cinerariifolium, the natural source of mosquito coil.</title>
        <authorList>
            <person name="Yamashiro T."/>
            <person name="Shiraishi A."/>
            <person name="Satake H."/>
            <person name="Nakayama K."/>
        </authorList>
    </citation>
    <scope>NUCLEOTIDE SEQUENCE</scope>
</reference>
<evidence type="ECO:0000313" key="1">
    <source>
        <dbReference type="EMBL" id="GEZ40895.1"/>
    </source>
</evidence>
<feature type="non-terminal residue" evidence="1">
    <location>
        <position position="86"/>
    </location>
</feature>
<dbReference type="AlphaFoldDB" id="A0A699IEN2"/>